<gene>
    <name evidence="1" type="ORF">PsorP6_011375</name>
</gene>
<reference evidence="1 2" key="1">
    <citation type="journal article" date="2022" name="bioRxiv">
        <title>The genome of the oomycete Peronosclerospora sorghi, a cosmopolitan pathogen of maize and sorghum, is inflated with dispersed pseudogenes.</title>
        <authorList>
            <person name="Fletcher K."/>
            <person name="Martin F."/>
            <person name="Isakeit T."/>
            <person name="Cavanaugh K."/>
            <person name="Magill C."/>
            <person name="Michelmore R."/>
        </authorList>
    </citation>
    <scope>NUCLEOTIDE SEQUENCE [LARGE SCALE GENOMIC DNA]</scope>
    <source>
        <strain evidence="1">P6</strain>
    </source>
</reference>
<proteinExistence type="predicted"/>
<name>A0ACC0WKQ8_9STRA</name>
<sequence>MFDSGLQRAKQRGMKSGSSPRQHKHRESIHWYSGPSWTGMLSSDSTIDRDLPPVELHTNKGSAMAPIPSPTADMMDWKNARNGNMQVPAYLSGESLRFSTIATFETASRSDAVAH</sequence>
<comment type="caution">
    <text evidence="1">The sequence shown here is derived from an EMBL/GenBank/DDBJ whole genome shotgun (WGS) entry which is preliminary data.</text>
</comment>
<dbReference type="Proteomes" id="UP001163321">
    <property type="component" value="Chromosome 12"/>
</dbReference>
<protein>
    <submittedName>
        <fullName evidence="1">Uncharacterized protein</fullName>
    </submittedName>
</protein>
<keyword evidence="2" id="KW-1185">Reference proteome</keyword>
<evidence type="ECO:0000313" key="2">
    <source>
        <dbReference type="Proteomes" id="UP001163321"/>
    </source>
</evidence>
<accession>A0ACC0WKQ8</accession>
<evidence type="ECO:0000313" key="1">
    <source>
        <dbReference type="EMBL" id="KAI9918972.1"/>
    </source>
</evidence>
<organism evidence="1 2">
    <name type="scientific">Peronosclerospora sorghi</name>
    <dbReference type="NCBI Taxonomy" id="230839"/>
    <lineage>
        <taxon>Eukaryota</taxon>
        <taxon>Sar</taxon>
        <taxon>Stramenopiles</taxon>
        <taxon>Oomycota</taxon>
        <taxon>Peronosporomycetes</taxon>
        <taxon>Peronosporales</taxon>
        <taxon>Peronosporaceae</taxon>
        <taxon>Peronosclerospora</taxon>
    </lineage>
</organism>
<dbReference type="EMBL" id="CM047591">
    <property type="protein sequence ID" value="KAI9918972.1"/>
    <property type="molecule type" value="Genomic_DNA"/>
</dbReference>